<dbReference type="InterPro" id="IPR001138">
    <property type="entry name" value="Zn2Cys6_DnaBD"/>
</dbReference>
<evidence type="ECO:0000256" key="7">
    <source>
        <dbReference type="ARBA" id="ARBA00023242"/>
    </source>
</evidence>
<dbReference type="GO" id="GO:0045944">
    <property type="term" value="P:positive regulation of transcription by RNA polymerase II"/>
    <property type="evidence" value="ECO:0007669"/>
    <property type="project" value="TreeGrafter"/>
</dbReference>
<feature type="domain" description="Zn(2)-C6 fungal-type" evidence="9">
    <location>
        <begin position="20"/>
        <end position="52"/>
    </location>
</feature>
<evidence type="ECO:0000256" key="3">
    <source>
        <dbReference type="ARBA" id="ARBA00022833"/>
    </source>
</evidence>
<keyword evidence="6" id="KW-0804">Transcription</keyword>
<dbReference type="GO" id="GO:0005634">
    <property type="term" value="C:nucleus"/>
    <property type="evidence" value="ECO:0007669"/>
    <property type="project" value="UniProtKB-SubCell"/>
</dbReference>
<keyword evidence="5" id="KW-0238">DNA-binding</keyword>
<keyword evidence="2" id="KW-0479">Metal-binding</keyword>
<name>A0AA38S0P6_9PEZI</name>
<dbReference type="AlphaFoldDB" id="A0AA38S0P6"/>
<gene>
    <name evidence="10" type="ORF">NKR19_g1403</name>
</gene>
<dbReference type="GO" id="GO:0008270">
    <property type="term" value="F:zinc ion binding"/>
    <property type="evidence" value="ECO:0007669"/>
    <property type="project" value="InterPro"/>
</dbReference>
<dbReference type="SMART" id="SM00906">
    <property type="entry name" value="Fungal_trans"/>
    <property type="match status" value="1"/>
</dbReference>
<evidence type="ECO:0000313" key="11">
    <source>
        <dbReference type="Proteomes" id="UP001174691"/>
    </source>
</evidence>
<dbReference type="GO" id="GO:0043565">
    <property type="term" value="F:sequence-specific DNA binding"/>
    <property type="evidence" value="ECO:0007669"/>
    <property type="project" value="TreeGrafter"/>
</dbReference>
<dbReference type="CDD" id="cd12148">
    <property type="entry name" value="fungal_TF_MHR"/>
    <property type="match status" value="1"/>
</dbReference>
<feature type="region of interest" description="Disordered" evidence="8">
    <location>
        <begin position="610"/>
        <end position="657"/>
    </location>
</feature>
<feature type="compositionally biased region" description="Low complexity" evidence="8">
    <location>
        <begin position="647"/>
        <end position="657"/>
    </location>
</feature>
<evidence type="ECO:0000256" key="6">
    <source>
        <dbReference type="ARBA" id="ARBA00023163"/>
    </source>
</evidence>
<dbReference type="GO" id="GO:0006351">
    <property type="term" value="P:DNA-templated transcription"/>
    <property type="evidence" value="ECO:0007669"/>
    <property type="project" value="InterPro"/>
</dbReference>
<evidence type="ECO:0000256" key="5">
    <source>
        <dbReference type="ARBA" id="ARBA00023125"/>
    </source>
</evidence>
<feature type="compositionally biased region" description="Basic and acidic residues" evidence="8">
    <location>
        <begin position="610"/>
        <end position="619"/>
    </location>
</feature>
<comment type="subcellular location">
    <subcellularLocation>
        <location evidence="1">Nucleus</location>
    </subcellularLocation>
</comment>
<accession>A0AA38S0P6</accession>
<dbReference type="PANTHER" id="PTHR47782">
    <property type="entry name" value="ZN(II)2CYS6 TRANSCRIPTION FACTOR (EUROFUNG)-RELATED"/>
    <property type="match status" value="1"/>
</dbReference>
<comment type="caution">
    <text evidence="10">The sequence shown here is derived from an EMBL/GenBank/DDBJ whole genome shotgun (WGS) entry which is preliminary data.</text>
</comment>
<dbReference type="InterPro" id="IPR036864">
    <property type="entry name" value="Zn2-C6_fun-type_DNA-bd_sf"/>
</dbReference>
<dbReference type="InterPro" id="IPR052202">
    <property type="entry name" value="Yeast_MetPath_Reg"/>
</dbReference>
<evidence type="ECO:0000256" key="1">
    <source>
        <dbReference type="ARBA" id="ARBA00004123"/>
    </source>
</evidence>
<dbReference type="SMART" id="SM00066">
    <property type="entry name" value="GAL4"/>
    <property type="match status" value="1"/>
</dbReference>
<evidence type="ECO:0000256" key="4">
    <source>
        <dbReference type="ARBA" id="ARBA00023015"/>
    </source>
</evidence>
<dbReference type="Gene3D" id="4.10.240.10">
    <property type="entry name" value="Zn(2)-C6 fungal-type DNA-binding domain"/>
    <property type="match status" value="1"/>
</dbReference>
<dbReference type="EMBL" id="JANBVN010000013">
    <property type="protein sequence ID" value="KAJ9162313.1"/>
    <property type="molecule type" value="Genomic_DNA"/>
</dbReference>
<evidence type="ECO:0000259" key="9">
    <source>
        <dbReference type="PROSITE" id="PS50048"/>
    </source>
</evidence>
<proteinExistence type="predicted"/>
<dbReference type="PROSITE" id="PS00463">
    <property type="entry name" value="ZN2_CY6_FUNGAL_1"/>
    <property type="match status" value="1"/>
</dbReference>
<keyword evidence="4" id="KW-0805">Transcription regulation</keyword>
<dbReference type="PANTHER" id="PTHR47782:SF2">
    <property type="entry name" value="TRANSCRIPTION FACTOR, PUTATIVE (AFU_ORTHOLOGUE AFUA_4G12570)-RELATED"/>
    <property type="match status" value="1"/>
</dbReference>
<dbReference type="CDD" id="cd00067">
    <property type="entry name" value="GAL4"/>
    <property type="match status" value="1"/>
</dbReference>
<keyword evidence="3" id="KW-0862">Zinc</keyword>
<dbReference type="InterPro" id="IPR007219">
    <property type="entry name" value="XnlR_reg_dom"/>
</dbReference>
<evidence type="ECO:0000256" key="2">
    <source>
        <dbReference type="ARBA" id="ARBA00022723"/>
    </source>
</evidence>
<evidence type="ECO:0000313" key="10">
    <source>
        <dbReference type="EMBL" id="KAJ9162313.1"/>
    </source>
</evidence>
<dbReference type="PROSITE" id="PS50048">
    <property type="entry name" value="ZN2_CY6_FUNGAL_2"/>
    <property type="match status" value="1"/>
</dbReference>
<keyword evidence="11" id="KW-1185">Reference proteome</keyword>
<organism evidence="10 11">
    <name type="scientific">Coniochaeta hoffmannii</name>
    <dbReference type="NCBI Taxonomy" id="91930"/>
    <lineage>
        <taxon>Eukaryota</taxon>
        <taxon>Fungi</taxon>
        <taxon>Dikarya</taxon>
        <taxon>Ascomycota</taxon>
        <taxon>Pezizomycotina</taxon>
        <taxon>Sordariomycetes</taxon>
        <taxon>Sordariomycetidae</taxon>
        <taxon>Coniochaetales</taxon>
        <taxon>Coniochaetaceae</taxon>
        <taxon>Coniochaeta</taxon>
    </lineage>
</organism>
<reference evidence="10" key="1">
    <citation type="submission" date="2022-07" db="EMBL/GenBank/DDBJ databases">
        <title>Fungi with potential for degradation of polypropylene.</title>
        <authorList>
            <person name="Gostincar C."/>
        </authorList>
    </citation>
    <scope>NUCLEOTIDE SEQUENCE</scope>
    <source>
        <strain evidence="10">EXF-13287</strain>
    </source>
</reference>
<dbReference type="Pfam" id="PF04082">
    <property type="entry name" value="Fungal_trans"/>
    <property type="match status" value="1"/>
</dbReference>
<dbReference type="Pfam" id="PF00172">
    <property type="entry name" value="Zn_clus"/>
    <property type="match status" value="1"/>
</dbReference>
<sequence>MPRSSFSDNPLLRVSRPVSACSRCRAAKVKCDGKLPACTACEKAGREAECSAANDQFARGKERSYVAALELRIEKLERRLAYARSRKASVAMHESDVPPSSVGDDRKDSLAVIRAAIHRKAARKRENSDVNALVSDFGYLSVNATTRDFEPAVSNMTFARLVLAAATNDPVPEPKTTKLPSRQAAQAMVHYYMSNIYVLFPAFSPTHIISLLDDVYSQDPRQQLKSSDYWLLYMVLAIGSTAQSRSNQDEYYANGVEFVARALPYADRALMPGYVTQIQSLLVLTQYSMLDPAHFDSWHLIGFTCRAVIDLGYHQDPPVQQNSDKAALDARRRTFYCVYALDRAISMVHARAFSFTDDAIAVSFPSATPALRAHPSSGAIGSVALDPALLHFQLRRAQSHWYQALFQSDPNDVLPDAASFIWQMCHDMREWAESLPDTLPIGIRELFDLELRYSYVYCIAPSARAPHMTAYGRMLIFEHAIAYLNRIYEVAHAVMNTSFYTYHDALRVYFMGSQFVAVLRSDGDALISGASVPVPLALPGQPAPPPLPRRFDGANAGDNLDRSLRSLERVGLTLKKYGERWEDALALLHSFETISSEVRSWLEEKRRVRKAEGARQTEQHRHKQNGSSGHQLHTATQAGPSTMPPAHNQHGQQGQNHQFQEVQWIDVDVSRMGNGRGTN</sequence>
<feature type="compositionally biased region" description="Polar residues" evidence="8">
    <location>
        <begin position="625"/>
        <end position="640"/>
    </location>
</feature>
<keyword evidence="7" id="KW-0539">Nucleus</keyword>
<dbReference type="GO" id="GO:0000981">
    <property type="term" value="F:DNA-binding transcription factor activity, RNA polymerase II-specific"/>
    <property type="evidence" value="ECO:0007669"/>
    <property type="project" value="InterPro"/>
</dbReference>
<protein>
    <submittedName>
        <fullName evidence="10">Positive regulator of purine utilization</fullName>
    </submittedName>
</protein>
<dbReference type="Proteomes" id="UP001174691">
    <property type="component" value="Unassembled WGS sequence"/>
</dbReference>
<evidence type="ECO:0000256" key="8">
    <source>
        <dbReference type="SAM" id="MobiDB-lite"/>
    </source>
</evidence>
<dbReference type="SUPFAM" id="SSF57701">
    <property type="entry name" value="Zn2/Cys6 DNA-binding domain"/>
    <property type="match status" value="1"/>
</dbReference>